<name>A0A7Z7I1D5_9BURK</name>
<dbReference type="Proteomes" id="UP000219522">
    <property type="component" value="Unassembled WGS sequence"/>
</dbReference>
<protein>
    <submittedName>
        <fullName evidence="1">Uncharacterized protein</fullName>
    </submittedName>
</protein>
<dbReference type="AlphaFoldDB" id="A0A7Z7I1D5"/>
<proteinExistence type="predicted"/>
<organism evidence="1 2">
    <name type="scientific">Caballeronia arationis</name>
    <dbReference type="NCBI Taxonomy" id="1777142"/>
    <lineage>
        <taxon>Bacteria</taxon>
        <taxon>Pseudomonadati</taxon>
        <taxon>Pseudomonadota</taxon>
        <taxon>Betaproteobacteria</taxon>
        <taxon>Burkholderiales</taxon>
        <taxon>Burkholderiaceae</taxon>
        <taxon>Caballeronia</taxon>
    </lineage>
</organism>
<evidence type="ECO:0000313" key="2">
    <source>
        <dbReference type="Proteomes" id="UP000219522"/>
    </source>
</evidence>
<comment type="caution">
    <text evidence="1">The sequence shown here is derived from an EMBL/GenBank/DDBJ whole genome shotgun (WGS) entry which is preliminary data.</text>
</comment>
<keyword evidence="2" id="KW-1185">Reference proteome</keyword>
<dbReference type="EMBL" id="OCSU01000001">
    <property type="protein sequence ID" value="SOE48587.1"/>
    <property type="molecule type" value="Genomic_DNA"/>
</dbReference>
<evidence type="ECO:0000313" key="1">
    <source>
        <dbReference type="EMBL" id="SOE48587.1"/>
    </source>
</evidence>
<accession>A0A7Z7I1D5</accession>
<reference evidence="1 2" key="1">
    <citation type="submission" date="2017-09" db="EMBL/GenBank/DDBJ databases">
        <authorList>
            <person name="Varghese N."/>
            <person name="Submissions S."/>
        </authorList>
    </citation>
    <scope>NUCLEOTIDE SEQUENCE [LARGE SCALE GENOMIC DNA]</scope>
    <source>
        <strain evidence="1 2">OK806</strain>
    </source>
</reference>
<gene>
    <name evidence="1" type="ORF">SAMN05446927_0303</name>
</gene>
<sequence>MKGCYTYRGCSLMPLIVFERGAYVAMVVVREPDGVERASGALGRFSFRSGAYKFAIDYGMAEIDKRTNR</sequence>